<dbReference type="AlphaFoldDB" id="H5SRJ3"/>
<evidence type="ECO:0000256" key="9">
    <source>
        <dbReference type="HAMAP-Rule" id="MF_01129"/>
    </source>
</evidence>
<feature type="transmembrane region" description="Helical" evidence="9">
    <location>
        <begin position="83"/>
        <end position="103"/>
    </location>
</feature>
<dbReference type="EMBL" id="AP011801">
    <property type="protein sequence ID" value="BAL58710.1"/>
    <property type="molecule type" value="Genomic_DNA"/>
</dbReference>
<dbReference type="GO" id="GO:0009678">
    <property type="term" value="F:diphosphate hydrolysis-driven proton transmembrane transporter activity"/>
    <property type="evidence" value="ECO:0007669"/>
    <property type="project" value="UniProtKB-UniRule"/>
</dbReference>
<feature type="transmembrane region" description="Helical" evidence="9">
    <location>
        <begin position="525"/>
        <end position="545"/>
    </location>
</feature>
<dbReference type="NCBIfam" id="TIGR01104">
    <property type="entry name" value="V_PPase"/>
    <property type="match status" value="1"/>
</dbReference>
<evidence type="ECO:0000256" key="3">
    <source>
        <dbReference type="ARBA" id="ARBA00022692"/>
    </source>
</evidence>
<gene>
    <name evidence="9" type="primary">hppA</name>
    <name evidence="10" type="ORF">HGMM_OP2C258</name>
</gene>
<comment type="function">
    <text evidence="9">Sodium pump that utilizes the energy of pyrophosphate hydrolysis as the driving force for Na(+) movement across the membrane.</text>
</comment>
<dbReference type="GO" id="GO:0030955">
    <property type="term" value="F:potassium ion binding"/>
    <property type="evidence" value="ECO:0007669"/>
    <property type="project" value="UniProtKB-UniRule"/>
</dbReference>
<feature type="transmembrane region" description="Helical" evidence="9">
    <location>
        <begin position="684"/>
        <end position="705"/>
    </location>
</feature>
<keyword evidence="9" id="KW-0739">Sodium transport</keyword>
<keyword evidence="4 9" id="KW-0460">Magnesium</keyword>
<feature type="site" description="Determinant of potassium dependence" evidence="9">
    <location>
        <position position="469"/>
    </location>
</feature>
<reference evidence="10" key="2">
    <citation type="journal article" date="2012" name="PLoS ONE">
        <title>A Deeply Branching Thermophilic Bacterium with an Ancient Acetyl-CoA Pathway Dominates a Subsurface Ecosystem.</title>
        <authorList>
            <person name="Takami H."/>
            <person name="Noguchi H."/>
            <person name="Takaki Y."/>
            <person name="Uchiyama I."/>
            <person name="Toyoda A."/>
            <person name="Nishi S."/>
            <person name="Chee G.-J."/>
            <person name="Arai W."/>
            <person name="Nunoura T."/>
            <person name="Itoh T."/>
            <person name="Hattori M."/>
            <person name="Takai K."/>
        </authorList>
    </citation>
    <scope>NUCLEOTIDE SEQUENCE</scope>
</reference>
<dbReference type="GO" id="GO:0004427">
    <property type="term" value="F:inorganic diphosphate phosphatase activity"/>
    <property type="evidence" value="ECO:0007669"/>
    <property type="project" value="UniProtKB-UniRule"/>
</dbReference>
<evidence type="ECO:0000256" key="6">
    <source>
        <dbReference type="ARBA" id="ARBA00022989"/>
    </source>
</evidence>
<dbReference type="GO" id="GO:0006814">
    <property type="term" value="P:sodium ion transport"/>
    <property type="evidence" value="ECO:0007669"/>
    <property type="project" value="UniProtKB-UniRule"/>
</dbReference>
<keyword evidence="8 9" id="KW-0472">Membrane</keyword>
<dbReference type="EC" id="7.2.3.1" evidence="9"/>
<keyword evidence="9" id="KW-0915">Sodium</keyword>
<dbReference type="GO" id="GO:0005886">
    <property type="term" value="C:plasma membrane"/>
    <property type="evidence" value="ECO:0007669"/>
    <property type="project" value="UniProtKB-SubCell"/>
</dbReference>
<evidence type="ECO:0000256" key="5">
    <source>
        <dbReference type="ARBA" id="ARBA00022967"/>
    </source>
</evidence>
<dbReference type="HAMAP" id="MF_01129">
    <property type="entry name" value="PPase_energized_pump"/>
    <property type="match status" value="1"/>
</dbReference>
<comment type="subcellular location">
    <subcellularLocation>
        <location evidence="9">Cell membrane</location>
        <topology evidence="9">Multi-pass membrane protein</topology>
    </subcellularLocation>
    <subcellularLocation>
        <location evidence="1">Endomembrane system</location>
        <topology evidence="1">Multi-pass membrane protein</topology>
    </subcellularLocation>
</comment>
<comment type="catalytic activity">
    <reaction evidence="9">
        <text>Na(+)(in) + diphosphate + H2O = Na(+)(out) + 2 phosphate + H(+)</text>
        <dbReference type="Rhea" id="RHEA:57884"/>
        <dbReference type="ChEBI" id="CHEBI:15377"/>
        <dbReference type="ChEBI" id="CHEBI:15378"/>
        <dbReference type="ChEBI" id="CHEBI:29101"/>
        <dbReference type="ChEBI" id="CHEBI:33019"/>
        <dbReference type="ChEBI" id="CHEBI:43474"/>
        <dbReference type="EC" id="7.2.3.1"/>
    </reaction>
</comment>
<organism evidence="10">
    <name type="scientific">Acetithermum autotrophicum</name>
    <dbReference type="NCBI Taxonomy" id="1446466"/>
    <lineage>
        <taxon>Bacteria</taxon>
        <taxon>Candidatus Bipolaricaulota</taxon>
        <taxon>Candidatus Acetithermum</taxon>
    </lineage>
</organism>
<evidence type="ECO:0000256" key="2">
    <source>
        <dbReference type="ARBA" id="ARBA00022448"/>
    </source>
</evidence>
<protein>
    <recommendedName>
        <fullName evidence="9">Putative K(+)-stimulated pyrophosphate-energized sodium pump</fullName>
        <ecNumber evidence="9">7.2.3.1</ecNumber>
    </recommendedName>
    <alternativeName>
        <fullName evidence="9">Membrane-bound sodium-translocating pyrophosphatase</fullName>
    </alternativeName>
    <alternativeName>
        <fullName evidence="9">Pyrophosphate-energized inorganic pyrophosphatase</fullName>
        <shortName evidence="9">Na(+)-PPase</shortName>
    </alternativeName>
</protein>
<feature type="transmembrane region" description="Helical" evidence="9">
    <location>
        <begin position="408"/>
        <end position="430"/>
    </location>
</feature>
<reference evidence="10" key="1">
    <citation type="journal article" date="2005" name="Environ. Microbiol.">
        <title>Genetic and functional properties of uncultivated thermophilic crenarchaeotes from a subsurface gold mine as revealed by analysis of genome fragments.</title>
        <authorList>
            <person name="Nunoura T."/>
            <person name="Hirayama H."/>
            <person name="Takami H."/>
            <person name="Oida H."/>
            <person name="Nishi S."/>
            <person name="Shimamura S."/>
            <person name="Suzuki Y."/>
            <person name="Inagaki F."/>
            <person name="Takai K."/>
            <person name="Nealson K.H."/>
            <person name="Horikoshi K."/>
        </authorList>
    </citation>
    <scope>NUCLEOTIDE SEQUENCE</scope>
</reference>
<sequence>MDLVYTSGLIAVLTLGYVGYLIVRLRGFDEGEERIRQLSLYVREGAEAFLRRQYLVVSVFLLVLFVILMVMSFGGLLSPWAPWAFLTAGAFSGLAGYLGMKIATASNGRTTTAAKQSLNRALRVAFEAGSVMGFSVVGLGLFYITLWFIILSSAGVGLQEIAQVLLTSAMGASSVALFARVGGGIFTKSADVGADLSGKVEAGIPEDDPRNPAVVADQVGDNVGDVAGMGADLYESYVGAIVAAIALGVSAFVGTELVMQSVAYPMLIAAVGIICSIFGSFLVQAREDASQGELLKALRRGVYTSSALIAILAFIITVLLFGLHYWGLYVALLLGLGAGIVIGFSAEFYTSSQYKPTQLIAATAQTSSATVIISGLATGMRSTAIPVITVVLAIVLGYWAATTAGGVAFGLYGIGMAAVGMLSTLGITLASDAYGPVADNAGGIAEMSHQKPEVRKRTDALDALGNTNAAVGKGFAIGSAALTALALISNYHDQVSAILKETGGSLTTLLFKRPVQAQFDLTDPYVLLGLFIGGMLPFLFCALTMSSVGRAAGAIVEEVRRQFREISGLMEGKAKADYSKAVEIATKTAHREMIMPALLAIISPLVVGVLFGVAAVMGVLVGALVTGFVLALLMANAGGAWDNAKKFIEEGQYGGKGSPAHKAAVVGDTVGDPFKDTSGPSLNILIKLMSMVALVFLGFIIRFTLF</sequence>
<comment type="caution">
    <text evidence="9">Lacks conserved residue(s) required for the propagation of feature annotation.</text>
</comment>
<dbReference type="PANTHER" id="PTHR31998">
    <property type="entry name" value="K(+)-INSENSITIVE PYROPHOSPHATE-ENERGIZED PROTON PUMP"/>
    <property type="match status" value="1"/>
</dbReference>
<accession>H5SRJ3</accession>
<keyword evidence="3 9" id="KW-0812">Transmembrane</keyword>
<evidence type="ECO:0000256" key="1">
    <source>
        <dbReference type="ARBA" id="ARBA00004127"/>
    </source>
</evidence>
<comment type="cofactor">
    <cofactor evidence="9">
        <name>Mg(2+)</name>
        <dbReference type="ChEBI" id="CHEBI:18420"/>
    </cofactor>
</comment>
<dbReference type="Pfam" id="PF03030">
    <property type="entry name" value="H_PPase"/>
    <property type="match status" value="1"/>
</dbReference>
<evidence type="ECO:0000256" key="7">
    <source>
        <dbReference type="ARBA" id="ARBA00023065"/>
    </source>
</evidence>
<keyword evidence="7 9" id="KW-0406">Ion transport</keyword>
<comment type="subunit">
    <text evidence="9">Homodimer.</text>
</comment>
<feature type="transmembrane region" description="Helical" evidence="9">
    <location>
        <begin position="597"/>
        <end position="630"/>
    </location>
</feature>
<keyword evidence="6 9" id="KW-1133">Transmembrane helix</keyword>
<feature type="transmembrane region" description="Helical" evidence="9">
    <location>
        <begin position="6"/>
        <end position="23"/>
    </location>
</feature>
<evidence type="ECO:0000256" key="4">
    <source>
        <dbReference type="ARBA" id="ARBA00022842"/>
    </source>
</evidence>
<feature type="transmembrane region" description="Helical" evidence="9">
    <location>
        <begin position="237"/>
        <end position="255"/>
    </location>
</feature>
<comment type="activity regulation">
    <text evidence="9">Requires K(+) for maximal activity.</text>
</comment>
<feature type="transmembrane region" description="Helical" evidence="9">
    <location>
        <begin position="302"/>
        <end position="322"/>
    </location>
</feature>
<dbReference type="GO" id="GO:0000287">
    <property type="term" value="F:magnesium ion binding"/>
    <property type="evidence" value="ECO:0007669"/>
    <property type="project" value="UniProtKB-UniRule"/>
</dbReference>
<keyword evidence="9" id="KW-1003">Cell membrane</keyword>
<feature type="transmembrane region" description="Helical" evidence="9">
    <location>
        <begin position="124"/>
        <end position="149"/>
    </location>
</feature>
<comment type="similarity">
    <text evidence="9">Belongs to the H(+)-translocating pyrophosphatase (TC 3.A.10) family. K(+)-stimulated subfamily.</text>
</comment>
<dbReference type="NCBIfam" id="NF001954">
    <property type="entry name" value="PRK00733.2-2"/>
    <property type="match status" value="1"/>
</dbReference>
<feature type="transmembrane region" description="Helical" evidence="9">
    <location>
        <begin position="358"/>
        <end position="377"/>
    </location>
</feature>
<feature type="transmembrane region" description="Helical" evidence="9">
    <location>
        <begin position="328"/>
        <end position="346"/>
    </location>
</feature>
<feature type="transmembrane region" description="Helical" evidence="9">
    <location>
        <begin position="161"/>
        <end position="179"/>
    </location>
</feature>
<name>H5SRJ3_ACEAU</name>
<evidence type="ECO:0000313" key="10">
    <source>
        <dbReference type="EMBL" id="BAL58710.1"/>
    </source>
</evidence>
<feature type="transmembrane region" description="Helical" evidence="9">
    <location>
        <begin position="54"/>
        <end position="77"/>
    </location>
</feature>
<keyword evidence="9" id="KW-0630">Potassium</keyword>
<keyword evidence="2 9" id="KW-0813">Transport</keyword>
<dbReference type="InterPro" id="IPR004131">
    <property type="entry name" value="PPase-energised_H-pump"/>
</dbReference>
<keyword evidence="5 9" id="KW-1278">Translocase</keyword>
<proteinExistence type="inferred from homology"/>
<dbReference type="NCBIfam" id="NF001960">
    <property type="entry name" value="PRK00733.3-5"/>
    <property type="match status" value="1"/>
</dbReference>
<dbReference type="GO" id="GO:0012505">
    <property type="term" value="C:endomembrane system"/>
    <property type="evidence" value="ECO:0007669"/>
    <property type="project" value="UniProtKB-SubCell"/>
</dbReference>
<feature type="transmembrane region" description="Helical" evidence="9">
    <location>
        <begin position="383"/>
        <end position="401"/>
    </location>
</feature>
<evidence type="ECO:0000256" key="8">
    <source>
        <dbReference type="ARBA" id="ARBA00023136"/>
    </source>
</evidence>
<dbReference type="PIRSF" id="PIRSF001265">
    <property type="entry name" value="H+-PPase"/>
    <property type="match status" value="1"/>
</dbReference>
<feature type="transmembrane region" description="Helical" evidence="9">
    <location>
        <begin position="261"/>
        <end position="282"/>
    </location>
</feature>